<comment type="caution">
    <text evidence="2">The sequence shown here is derived from an EMBL/GenBank/DDBJ whole genome shotgun (WGS) entry which is preliminary data.</text>
</comment>
<dbReference type="AlphaFoldDB" id="X0WEG2"/>
<protein>
    <recommendedName>
        <fullName evidence="1">Ice-binding protein C-terminal domain-containing protein</fullName>
    </recommendedName>
</protein>
<proteinExistence type="predicted"/>
<dbReference type="Pfam" id="PF07589">
    <property type="entry name" value="PEP-CTERM"/>
    <property type="match status" value="1"/>
</dbReference>
<dbReference type="InterPro" id="IPR013424">
    <property type="entry name" value="Ice-binding_C"/>
</dbReference>
<evidence type="ECO:0000313" key="2">
    <source>
        <dbReference type="EMBL" id="GAG11071.1"/>
    </source>
</evidence>
<feature type="domain" description="Ice-binding protein C-terminal" evidence="1">
    <location>
        <begin position="112"/>
        <end position="135"/>
    </location>
</feature>
<dbReference type="EMBL" id="BARS01024712">
    <property type="protein sequence ID" value="GAG11071.1"/>
    <property type="molecule type" value="Genomic_DNA"/>
</dbReference>
<organism evidence="2">
    <name type="scientific">marine sediment metagenome</name>
    <dbReference type="NCBI Taxonomy" id="412755"/>
    <lineage>
        <taxon>unclassified sequences</taxon>
        <taxon>metagenomes</taxon>
        <taxon>ecological metagenomes</taxon>
    </lineage>
</organism>
<accession>X0WEG2</accession>
<sequence length="141" mass="15928">MRGGFLDPTGEFGNPVDSSRYVTTMAAHDYTTYPDFIIVEDDFYDSQYPGEEYCWMKMIFAIKPNEGHSFTEDFVFWTKFTETIEEGGGIVGLTAMKTYFKVDVSDPPASVPVPEPTTMLLLGTGLVGLAAFRRRKRILRN</sequence>
<dbReference type="NCBIfam" id="TIGR02595">
    <property type="entry name" value="PEP_CTERM"/>
    <property type="match status" value="1"/>
</dbReference>
<reference evidence="2" key="1">
    <citation type="journal article" date="2014" name="Front. Microbiol.">
        <title>High frequency of phylogenetically diverse reductive dehalogenase-homologous genes in deep subseafloor sedimentary metagenomes.</title>
        <authorList>
            <person name="Kawai M."/>
            <person name="Futagami T."/>
            <person name="Toyoda A."/>
            <person name="Takaki Y."/>
            <person name="Nishi S."/>
            <person name="Hori S."/>
            <person name="Arai W."/>
            <person name="Tsubouchi T."/>
            <person name="Morono Y."/>
            <person name="Uchiyama I."/>
            <person name="Ito T."/>
            <person name="Fujiyama A."/>
            <person name="Inagaki F."/>
            <person name="Takami H."/>
        </authorList>
    </citation>
    <scope>NUCLEOTIDE SEQUENCE</scope>
    <source>
        <strain evidence="2">Expedition CK06-06</strain>
    </source>
</reference>
<gene>
    <name evidence="2" type="ORF">S01H1_39190</name>
</gene>
<name>X0WEG2_9ZZZZ</name>
<evidence type="ECO:0000259" key="1">
    <source>
        <dbReference type="Pfam" id="PF07589"/>
    </source>
</evidence>